<comment type="caution">
    <text evidence="1">The sequence shown here is derived from an EMBL/GenBank/DDBJ whole genome shotgun (WGS) entry which is preliminary data.</text>
</comment>
<sequence>MSQSKREQVVSHLRYIRQELREMHQGVMDDGLLPEAGEVRGVMAQMEALLELLEGKSSRKKDSDG</sequence>
<gene>
    <name evidence="1" type="ORF">C7K55_08595</name>
</gene>
<proteinExistence type="predicted"/>
<keyword evidence="2" id="KW-1185">Reference proteome</keyword>
<reference evidence="1 2" key="1">
    <citation type="journal article" date="2018" name="Environ. Microbiol.">
        <title>Ecological and genomic features of two widespread freshwater picocyanobacteria.</title>
        <authorList>
            <person name="Cabello-Yeves P.J."/>
            <person name="Picazo A."/>
            <person name="Camacho A."/>
            <person name="Callieri C."/>
            <person name="Rosselli R."/>
            <person name="Roda-Garcia J.J."/>
            <person name="Coutinho F.H."/>
            <person name="Rodriguez-Valera F."/>
        </authorList>
    </citation>
    <scope>NUCLEOTIDE SEQUENCE [LARGE SCALE GENOMIC DNA]</scope>
    <source>
        <strain evidence="1 2">Tous</strain>
    </source>
</reference>
<evidence type="ECO:0000313" key="2">
    <source>
        <dbReference type="Proteomes" id="UP000243002"/>
    </source>
</evidence>
<dbReference type="OrthoDB" id="542131at2"/>
<dbReference type="RefSeq" id="WP_094559179.1">
    <property type="nucleotide sequence ID" value="NZ_OY986431.1"/>
</dbReference>
<organism evidence="1 2">
    <name type="scientific">Cyanobium usitatum str. Tous</name>
    <dbReference type="NCBI Taxonomy" id="2116684"/>
    <lineage>
        <taxon>Bacteria</taxon>
        <taxon>Bacillati</taxon>
        <taxon>Cyanobacteriota</taxon>
        <taxon>Cyanophyceae</taxon>
        <taxon>Synechococcales</taxon>
        <taxon>Prochlorococcaceae</taxon>
        <taxon>Cyanobium</taxon>
    </lineage>
</organism>
<dbReference type="EMBL" id="PXXO01000008">
    <property type="protein sequence ID" value="PSJ05049.1"/>
    <property type="molecule type" value="Genomic_DNA"/>
</dbReference>
<dbReference type="AlphaFoldDB" id="A0A2P7MV29"/>
<protein>
    <recommendedName>
        <fullName evidence="3">Histidine kinase</fullName>
    </recommendedName>
</protein>
<dbReference type="Proteomes" id="UP000243002">
    <property type="component" value="Unassembled WGS sequence"/>
</dbReference>
<evidence type="ECO:0000313" key="1">
    <source>
        <dbReference type="EMBL" id="PSJ05049.1"/>
    </source>
</evidence>
<accession>A0A2P7MV29</accession>
<name>A0A2P7MV29_9CYAN</name>
<evidence type="ECO:0008006" key="3">
    <source>
        <dbReference type="Google" id="ProtNLM"/>
    </source>
</evidence>